<dbReference type="InterPro" id="IPR015797">
    <property type="entry name" value="NUDIX_hydrolase-like_dom_sf"/>
</dbReference>
<keyword evidence="2" id="KW-0378">Hydrolase</keyword>
<dbReference type="PROSITE" id="PS51462">
    <property type="entry name" value="NUDIX"/>
    <property type="match status" value="1"/>
</dbReference>
<comment type="cofactor">
    <cofactor evidence="1">
        <name>Mg(2+)</name>
        <dbReference type="ChEBI" id="CHEBI:18420"/>
    </cofactor>
</comment>
<accession>A0ABR2W6S2</accession>
<dbReference type="CDD" id="cd03424">
    <property type="entry name" value="NUDIX_ADPRase_Nudt5_UGPPase_Nudt14"/>
    <property type="match status" value="1"/>
</dbReference>
<dbReference type="SUPFAM" id="SSF55811">
    <property type="entry name" value="Nudix"/>
    <property type="match status" value="1"/>
</dbReference>
<proteinExistence type="predicted"/>
<feature type="domain" description="Nudix hydrolase" evidence="3">
    <location>
        <begin position="118"/>
        <end position="278"/>
    </location>
</feature>
<dbReference type="Proteomes" id="UP001479436">
    <property type="component" value="Unassembled WGS sequence"/>
</dbReference>
<evidence type="ECO:0000313" key="4">
    <source>
        <dbReference type="EMBL" id="KAK9721869.1"/>
    </source>
</evidence>
<comment type="caution">
    <text evidence="4">The sequence shown here is derived from an EMBL/GenBank/DDBJ whole genome shotgun (WGS) entry which is preliminary data.</text>
</comment>
<dbReference type="PANTHER" id="PTHR11839:SF18">
    <property type="entry name" value="NUDIX HYDROLASE DOMAIN-CONTAINING PROTEIN"/>
    <property type="match status" value="1"/>
</dbReference>
<dbReference type="EMBL" id="JASJQH010006966">
    <property type="protein sequence ID" value="KAK9721869.1"/>
    <property type="molecule type" value="Genomic_DNA"/>
</dbReference>
<dbReference type="PANTHER" id="PTHR11839">
    <property type="entry name" value="UDP/ADP-SUGAR PYROPHOSPHATASE"/>
    <property type="match status" value="1"/>
</dbReference>
<evidence type="ECO:0000259" key="3">
    <source>
        <dbReference type="PROSITE" id="PS51462"/>
    </source>
</evidence>
<dbReference type="Gene3D" id="3.90.79.10">
    <property type="entry name" value="Nucleoside Triphosphate Pyrophosphohydrolase"/>
    <property type="match status" value="1"/>
</dbReference>
<dbReference type="Pfam" id="PF00293">
    <property type="entry name" value="NUDIX"/>
    <property type="match status" value="1"/>
</dbReference>
<organism evidence="4 5">
    <name type="scientific">Basidiobolus ranarum</name>
    <dbReference type="NCBI Taxonomy" id="34480"/>
    <lineage>
        <taxon>Eukaryota</taxon>
        <taxon>Fungi</taxon>
        <taxon>Fungi incertae sedis</taxon>
        <taxon>Zoopagomycota</taxon>
        <taxon>Entomophthoromycotina</taxon>
        <taxon>Basidiobolomycetes</taxon>
        <taxon>Basidiobolales</taxon>
        <taxon>Basidiobolaceae</taxon>
        <taxon>Basidiobolus</taxon>
    </lineage>
</organism>
<evidence type="ECO:0000256" key="1">
    <source>
        <dbReference type="ARBA" id="ARBA00001946"/>
    </source>
</evidence>
<keyword evidence="5" id="KW-1185">Reference proteome</keyword>
<protein>
    <recommendedName>
        <fullName evidence="3">Nudix hydrolase domain-containing protein</fullName>
    </recommendedName>
</protein>
<evidence type="ECO:0000313" key="5">
    <source>
        <dbReference type="Proteomes" id="UP001479436"/>
    </source>
</evidence>
<dbReference type="InterPro" id="IPR000086">
    <property type="entry name" value="NUDIX_hydrolase_dom"/>
</dbReference>
<gene>
    <name evidence="4" type="ORF">K7432_003098</name>
</gene>
<evidence type="ECO:0000256" key="2">
    <source>
        <dbReference type="ARBA" id="ARBA00022801"/>
    </source>
</evidence>
<name>A0ABR2W6S2_9FUNG</name>
<sequence length="286" mass="32213">MLHRVNSILFKRAAIPLLGVLDRCFYHTRMSETVQLLSKKIPLIVHSEKVNLEEVQKFKPFIDWCKKFNQQSNQEEVEVSSVEIQDVDYFKDRLGFVKMKVNVKLKATGKNIPGIVLLRGGSVSVLLILRAKQSDSSKPKEYVVLTVQPRIPVGSLSFTELPAGMLDDSGEFSGVASKELEEETGLTINEKELIDLIELTYDSPDIQGAYTSPGVCDEFIRLFLCVKDIDQAKLDELHGKLTGLRDQGENISLKLVELDKLWHATADVKALSSLMLYYKLKENGKI</sequence>
<reference evidence="4 5" key="1">
    <citation type="submission" date="2023-04" db="EMBL/GenBank/DDBJ databases">
        <title>Genome of Basidiobolus ranarum AG-B5.</title>
        <authorList>
            <person name="Stajich J.E."/>
            <person name="Carter-House D."/>
            <person name="Gryganskyi A."/>
        </authorList>
    </citation>
    <scope>NUCLEOTIDE SEQUENCE [LARGE SCALE GENOMIC DNA]</scope>
    <source>
        <strain evidence="4 5">AG-B5</strain>
    </source>
</reference>